<name>A0A6S4TM17_AERCA</name>
<dbReference type="InterPro" id="IPR039421">
    <property type="entry name" value="Type_1_exporter"/>
</dbReference>
<dbReference type="InterPro" id="IPR027417">
    <property type="entry name" value="P-loop_NTPase"/>
</dbReference>
<sequence length="79" mass="8711">MDEPTSNMDNQSEMHVKQELARLGPETTLILITHKTSMLDVASRVIVVEQGKIVADGPKEVVLQQLKEGKVRVQETANG</sequence>
<organism evidence="1 2">
    <name type="scientific">Aeromonas caviae</name>
    <name type="common">Aeromonas punctata</name>
    <dbReference type="NCBI Taxonomy" id="648"/>
    <lineage>
        <taxon>Bacteria</taxon>
        <taxon>Pseudomonadati</taxon>
        <taxon>Pseudomonadota</taxon>
        <taxon>Gammaproteobacteria</taxon>
        <taxon>Aeromonadales</taxon>
        <taxon>Aeromonadaceae</taxon>
        <taxon>Aeromonas</taxon>
    </lineage>
</organism>
<proteinExistence type="predicted"/>
<dbReference type="SUPFAM" id="SSF52540">
    <property type="entry name" value="P-loop containing nucleoside triphosphate hydrolases"/>
    <property type="match status" value="1"/>
</dbReference>
<protein>
    <recommendedName>
        <fullName evidence="3">Type I secretion system permease/ATPase</fullName>
    </recommendedName>
</protein>
<evidence type="ECO:0008006" key="3">
    <source>
        <dbReference type="Google" id="ProtNLM"/>
    </source>
</evidence>
<gene>
    <name evidence="1" type="ORF">WP2W18E01_17470</name>
</gene>
<dbReference type="GO" id="GO:0015421">
    <property type="term" value="F:ABC-type oligopeptide transporter activity"/>
    <property type="evidence" value="ECO:0007669"/>
    <property type="project" value="TreeGrafter"/>
</dbReference>
<reference evidence="1 2" key="1">
    <citation type="submission" date="2019-12" db="EMBL/GenBank/DDBJ databases">
        <title>complete genome sequences of Aeromonas caviae str. WP2-W18-ESBL-01 isolated from wastewater treatment plant effluent.</title>
        <authorList>
            <person name="Sekizuka T."/>
            <person name="Itokawa K."/>
            <person name="Yatsu K."/>
            <person name="Inamine Y."/>
            <person name="Kuroda M."/>
        </authorList>
    </citation>
    <scope>NUCLEOTIDE SEQUENCE [LARGE SCALE GENOMIC DNA]</scope>
    <source>
        <strain evidence="1 2">WP2-W18-ESBL-01</strain>
    </source>
</reference>
<dbReference type="Gene3D" id="3.40.50.300">
    <property type="entry name" value="P-loop containing nucleotide triphosphate hydrolases"/>
    <property type="match status" value="1"/>
</dbReference>
<evidence type="ECO:0000313" key="2">
    <source>
        <dbReference type="Proteomes" id="UP000515756"/>
    </source>
</evidence>
<dbReference type="PANTHER" id="PTHR43394:SF1">
    <property type="entry name" value="ATP-BINDING CASSETTE SUB-FAMILY B MEMBER 10, MITOCHONDRIAL"/>
    <property type="match status" value="1"/>
</dbReference>
<dbReference type="AlphaFoldDB" id="A0A6S4TM17"/>
<dbReference type="Proteomes" id="UP000515756">
    <property type="component" value="Chromosome"/>
</dbReference>
<evidence type="ECO:0000313" key="1">
    <source>
        <dbReference type="EMBL" id="BBQ30165.1"/>
    </source>
</evidence>
<dbReference type="EMBL" id="AP021927">
    <property type="protein sequence ID" value="BBQ30165.1"/>
    <property type="molecule type" value="Genomic_DNA"/>
</dbReference>
<dbReference type="PANTHER" id="PTHR43394">
    <property type="entry name" value="ATP-DEPENDENT PERMEASE MDL1, MITOCHONDRIAL"/>
    <property type="match status" value="1"/>
</dbReference>
<accession>A0A6S4TM17</accession>